<organism evidence="2 3">
    <name type="scientific">Duganella vulcania</name>
    <dbReference type="NCBI Taxonomy" id="2692166"/>
    <lineage>
        <taxon>Bacteria</taxon>
        <taxon>Pseudomonadati</taxon>
        <taxon>Pseudomonadota</taxon>
        <taxon>Betaproteobacteria</taxon>
        <taxon>Burkholderiales</taxon>
        <taxon>Oxalobacteraceae</taxon>
        <taxon>Telluria group</taxon>
        <taxon>Duganella</taxon>
    </lineage>
</organism>
<evidence type="ECO:0000256" key="1">
    <source>
        <dbReference type="SAM" id="SignalP"/>
    </source>
</evidence>
<dbReference type="AlphaFoldDB" id="A0A845GNR2"/>
<dbReference type="NCBIfam" id="TIGR02742">
    <property type="entry name" value="TrbC_Ftype"/>
    <property type="match status" value="1"/>
</dbReference>
<accession>A0A845GNR2</accession>
<feature type="signal peptide" evidence="1">
    <location>
        <begin position="1"/>
        <end position="38"/>
    </location>
</feature>
<sequence length="212" mass="22432">MWVTKRRARRARNLLVLGLAALCAQCGLRCACAQTATAGTPRLDRLPIPATSSPADIAAIAGGYEARIKARGTGNQPSSRLLIMVSFSMPRASLTRLADQAKRCGGVLVLNGLKDGSLPATAQAIHQTFGQPGAPLQIDPRLFSRYAVNVVPTFILRASDGDEQPCLIGACPAAGYAKASGDVSLDYALEQIANAQPVWRPAARSILRLLEK</sequence>
<dbReference type="Proteomes" id="UP000447355">
    <property type="component" value="Unassembled WGS sequence"/>
</dbReference>
<proteinExistence type="predicted"/>
<reference evidence="2" key="1">
    <citation type="submission" date="2019-12" db="EMBL/GenBank/DDBJ databases">
        <title>Novel species isolated from a subtropical stream in China.</title>
        <authorList>
            <person name="Lu H."/>
        </authorList>
    </citation>
    <scope>NUCLEOTIDE SEQUENCE [LARGE SCALE GENOMIC DNA]</scope>
    <source>
        <strain evidence="2">FT81W</strain>
    </source>
</reference>
<name>A0A845GNR2_9BURK</name>
<comment type="caution">
    <text evidence="2">The sequence shown here is derived from an EMBL/GenBank/DDBJ whole genome shotgun (WGS) entry which is preliminary data.</text>
</comment>
<evidence type="ECO:0000313" key="3">
    <source>
        <dbReference type="Proteomes" id="UP000447355"/>
    </source>
</evidence>
<gene>
    <name evidence="2" type="primary">trbC</name>
    <name evidence="2" type="ORF">GTP90_18810</name>
</gene>
<feature type="chain" id="PRO_5032377882" evidence="1">
    <location>
        <begin position="39"/>
        <end position="212"/>
    </location>
</feature>
<keyword evidence="1" id="KW-0732">Signal</keyword>
<dbReference type="EMBL" id="WWCX01000035">
    <property type="protein sequence ID" value="MYM95914.1"/>
    <property type="molecule type" value="Genomic_DNA"/>
</dbReference>
<dbReference type="RefSeq" id="WP_161085001.1">
    <property type="nucleotide sequence ID" value="NZ_WWCX01000035.1"/>
</dbReference>
<dbReference type="InterPro" id="IPR019106">
    <property type="entry name" value="T4SS_TrbC"/>
</dbReference>
<dbReference type="InterPro" id="IPR014113">
    <property type="entry name" value="T4SS_TrbC_subgr"/>
</dbReference>
<evidence type="ECO:0000313" key="2">
    <source>
        <dbReference type="EMBL" id="MYM95914.1"/>
    </source>
</evidence>
<dbReference type="Pfam" id="PF09673">
    <property type="entry name" value="TrbC_Ftype"/>
    <property type="match status" value="1"/>
</dbReference>
<protein>
    <submittedName>
        <fullName evidence="2">Type-F conjugative transfer system pilin assembly protein TrbC</fullName>
    </submittedName>
</protein>